<feature type="domain" description="TonB-dependent receptor-like beta-barrel" evidence="14">
    <location>
        <begin position="234"/>
        <end position="618"/>
    </location>
</feature>
<evidence type="ECO:0000313" key="16">
    <source>
        <dbReference type="EMBL" id="GLX78578.1"/>
    </source>
</evidence>
<dbReference type="Proteomes" id="UP001157186">
    <property type="component" value="Unassembled WGS sequence"/>
</dbReference>
<evidence type="ECO:0000256" key="7">
    <source>
        <dbReference type="ARBA" id="ARBA00023077"/>
    </source>
</evidence>
<dbReference type="SUPFAM" id="SSF56935">
    <property type="entry name" value="Porins"/>
    <property type="match status" value="1"/>
</dbReference>
<keyword evidence="7 12" id="KW-0798">TonB box</keyword>
<keyword evidence="4 11" id="KW-1134">Transmembrane beta strand</keyword>
<evidence type="ECO:0000256" key="10">
    <source>
        <dbReference type="ARBA" id="ARBA00023237"/>
    </source>
</evidence>
<keyword evidence="8 11" id="KW-0472">Membrane</keyword>
<keyword evidence="3 11" id="KW-0813">Transport</keyword>
<evidence type="ECO:0000259" key="14">
    <source>
        <dbReference type="Pfam" id="PF00593"/>
    </source>
</evidence>
<keyword evidence="5 11" id="KW-0812">Transmembrane</keyword>
<feature type="domain" description="TonB-dependent receptor plug" evidence="15">
    <location>
        <begin position="43"/>
        <end position="146"/>
    </location>
</feature>
<dbReference type="Gene3D" id="2.170.130.10">
    <property type="entry name" value="TonB-dependent receptor, plug domain"/>
    <property type="match status" value="1"/>
</dbReference>
<keyword evidence="10 11" id="KW-0998">Cell outer membrane</keyword>
<evidence type="ECO:0000256" key="11">
    <source>
        <dbReference type="PROSITE-ProRule" id="PRU01360"/>
    </source>
</evidence>
<evidence type="ECO:0000256" key="9">
    <source>
        <dbReference type="ARBA" id="ARBA00023170"/>
    </source>
</evidence>
<dbReference type="EMBL" id="BSST01000001">
    <property type="protein sequence ID" value="GLX78578.1"/>
    <property type="molecule type" value="Genomic_DNA"/>
</dbReference>
<dbReference type="Pfam" id="PF00593">
    <property type="entry name" value="TonB_dep_Rec_b-barrel"/>
    <property type="match status" value="1"/>
</dbReference>
<keyword evidence="9 16" id="KW-0675">Receptor</keyword>
<organism evidence="16 17">
    <name type="scientific">Thalassotalea insulae</name>
    <dbReference type="NCBI Taxonomy" id="2056778"/>
    <lineage>
        <taxon>Bacteria</taxon>
        <taxon>Pseudomonadati</taxon>
        <taxon>Pseudomonadota</taxon>
        <taxon>Gammaproteobacteria</taxon>
        <taxon>Alteromonadales</taxon>
        <taxon>Colwelliaceae</taxon>
        <taxon>Thalassotalea</taxon>
    </lineage>
</organism>
<evidence type="ECO:0000256" key="4">
    <source>
        <dbReference type="ARBA" id="ARBA00022452"/>
    </source>
</evidence>
<keyword evidence="6 13" id="KW-0732">Signal</keyword>
<proteinExistence type="inferred from homology"/>
<feature type="chain" id="PRO_5045560447" evidence="13">
    <location>
        <begin position="22"/>
        <end position="652"/>
    </location>
</feature>
<gene>
    <name evidence="16" type="ORF">tinsulaeT_19180</name>
</gene>
<name>A0ABQ6GRK0_9GAMM</name>
<evidence type="ECO:0000256" key="12">
    <source>
        <dbReference type="RuleBase" id="RU003357"/>
    </source>
</evidence>
<sequence>MNPSLLSLVMLTTAATAIAHAETTSSQHEHIVVTGTRTAKLLSNSPVLVEVVDGETIAKISQGTMAQALNYIPGVVVTRSVKDGYNVQMQGFDGDHVLVLIDGQTIISPTGSSADLDQIPANNIAQIEVIRGAASVMYGSSAMGGVINIITNQSAEPALQFDYDVSQYQGNTIKDNDLNHTFKLNAVEQFNGWRTNFNALVIDNQGFDYDQTTVSQDAASVDKVFIRLGASKPHSNDITTSINYQLLDEMKKRDSSKIPGRSDVIFYQTDVNQHQLDIGVKGNSQPQSPWQLNARYISHQETSGQSNSLRNTDITLAEINGQQVFQFKQLALVAGGVLHSDKLDQTKPAEDVIEINDKHRESAELYLQANWINDSYQLLAGMRSQYDSDFNWHHAMRLSTMANFQLAKSQLQWRAGVGQSYRVPNLKERFYLFDHSALGYMVLGNAHLEPETANSINSSLTFDTSIADGRADVNVDFSLHYSKTKDLIDTVVDTDMSEQQQLAIYHYQNINKADIYGVNVSTELNLSDWQLQLNYSYLDSKDSNNQRLFSRPRHQLKLNIKYEVSAYDLELIAYALYQADEAVPTSYRSIANNEYTTVTALITQAITDQLSWRISMANIFDQHQASNANRQNLFDARPVSSRTISAGVSYQF</sequence>
<feature type="signal peptide" evidence="13">
    <location>
        <begin position="1"/>
        <end position="21"/>
    </location>
</feature>
<dbReference type="PROSITE" id="PS52016">
    <property type="entry name" value="TONB_DEPENDENT_REC_3"/>
    <property type="match status" value="1"/>
</dbReference>
<evidence type="ECO:0000256" key="13">
    <source>
        <dbReference type="SAM" id="SignalP"/>
    </source>
</evidence>
<evidence type="ECO:0000256" key="6">
    <source>
        <dbReference type="ARBA" id="ARBA00022729"/>
    </source>
</evidence>
<evidence type="ECO:0000256" key="5">
    <source>
        <dbReference type="ARBA" id="ARBA00022692"/>
    </source>
</evidence>
<dbReference type="InterPro" id="IPR012910">
    <property type="entry name" value="Plug_dom"/>
</dbReference>
<evidence type="ECO:0000256" key="8">
    <source>
        <dbReference type="ARBA" id="ARBA00023136"/>
    </source>
</evidence>
<evidence type="ECO:0000313" key="17">
    <source>
        <dbReference type="Proteomes" id="UP001157186"/>
    </source>
</evidence>
<comment type="similarity">
    <text evidence="2">Belongs to the TonB-dependent receptor family. Hemoglobin/haptoglobin binding protein subfamily.</text>
</comment>
<dbReference type="RefSeq" id="WP_284244460.1">
    <property type="nucleotide sequence ID" value="NZ_BSST01000001.1"/>
</dbReference>
<accession>A0ABQ6GRK0</accession>
<comment type="caution">
    <text evidence="16">The sequence shown here is derived from an EMBL/GenBank/DDBJ whole genome shotgun (WGS) entry which is preliminary data.</text>
</comment>
<keyword evidence="17" id="KW-1185">Reference proteome</keyword>
<comment type="subcellular location">
    <subcellularLocation>
        <location evidence="1 11">Cell outer membrane</location>
        <topology evidence="1 11">Multi-pass membrane protein</topology>
    </subcellularLocation>
</comment>
<dbReference type="Pfam" id="PF07715">
    <property type="entry name" value="Plug"/>
    <property type="match status" value="1"/>
</dbReference>
<protein>
    <submittedName>
        <fullName evidence="16">TonB-dependent receptor</fullName>
    </submittedName>
</protein>
<dbReference type="PANTHER" id="PTHR30069">
    <property type="entry name" value="TONB-DEPENDENT OUTER MEMBRANE RECEPTOR"/>
    <property type="match status" value="1"/>
</dbReference>
<dbReference type="InterPro" id="IPR039426">
    <property type="entry name" value="TonB-dep_rcpt-like"/>
</dbReference>
<dbReference type="InterPro" id="IPR037066">
    <property type="entry name" value="Plug_dom_sf"/>
</dbReference>
<evidence type="ECO:0000259" key="15">
    <source>
        <dbReference type="Pfam" id="PF07715"/>
    </source>
</evidence>
<dbReference type="InterPro" id="IPR000531">
    <property type="entry name" value="Beta-barrel_TonB"/>
</dbReference>
<evidence type="ECO:0000256" key="1">
    <source>
        <dbReference type="ARBA" id="ARBA00004571"/>
    </source>
</evidence>
<dbReference type="Gene3D" id="2.40.170.20">
    <property type="entry name" value="TonB-dependent receptor, beta-barrel domain"/>
    <property type="match status" value="1"/>
</dbReference>
<evidence type="ECO:0000256" key="3">
    <source>
        <dbReference type="ARBA" id="ARBA00022448"/>
    </source>
</evidence>
<dbReference type="CDD" id="cd01347">
    <property type="entry name" value="ligand_gated_channel"/>
    <property type="match status" value="1"/>
</dbReference>
<dbReference type="PANTHER" id="PTHR30069:SF29">
    <property type="entry name" value="HEMOGLOBIN AND HEMOGLOBIN-HAPTOGLOBIN-BINDING PROTEIN 1-RELATED"/>
    <property type="match status" value="1"/>
</dbReference>
<dbReference type="InterPro" id="IPR036942">
    <property type="entry name" value="Beta-barrel_TonB_sf"/>
</dbReference>
<evidence type="ECO:0000256" key="2">
    <source>
        <dbReference type="ARBA" id="ARBA00008143"/>
    </source>
</evidence>
<reference evidence="16 17" key="1">
    <citation type="submission" date="2023-03" db="EMBL/GenBank/DDBJ databases">
        <title>Draft genome sequence of Thalassotalea insulae KCTC 62186T.</title>
        <authorList>
            <person name="Sawabe T."/>
        </authorList>
    </citation>
    <scope>NUCLEOTIDE SEQUENCE [LARGE SCALE GENOMIC DNA]</scope>
    <source>
        <strain evidence="16 17">KCTC 62186</strain>
    </source>
</reference>